<dbReference type="AlphaFoldDB" id="A0A9X2WHG7"/>
<keyword evidence="2" id="KW-0732">Signal</keyword>
<proteinExistence type="predicted"/>
<comment type="caution">
    <text evidence="3">The sequence shown here is derived from an EMBL/GenBank/DDBJ whole genome shotgun (WGS) entry which is preliminary data.</text>
</comment>
<accession>A0A9X2WHG7</accession>
<evidence type="ECO:0000313" key="4">
    <source>
        <dbReference type="Proteomes" id="UP001147830"/>
    </source>
</evidence>
<evidence type="ECO:0008006" key="5">
    <source>
        <dbReference type="Google" id="ProtNLM"/>
    </source>
</evidence>
<protein>
    <recommendedName>
        <fullName evidence="5">Transglutaminase-like domain-containing protein</fullName>
    </recommendedName>
</protein>
<feature type="compositionally biased region" description="Basic and acidic residues" evidence="1">
    <location>
        <begin position="135"/>
        <end position="151"/>
    </location>
</feature>
<organism evidence="3 4">
    <name type="scientific">Thalassolituus pacificus</name>
    <dbReference type="NCBI Taxonomy" id="2975440"/>
    <lineage>
        <taxon>Bacteria</taxon>
        <taxon>Pseudomonadati</taxon>
        <taxon>Pseudomonadota</taxon>
        <taxon>Gammaproteobacteria</taxon>
        <taxon>Oceanospirillales</taxon>
        <taxon>Oceanospirillaceae</taxon>
        <taxon>Thalassolituus</taxon>
    </lineage>
</organism>
<feature type="signal peptide" evidence="2">
    <location>
        <begin position="1"/>
        <end position="25"/>
    </location>
</feature>
<dbReference type="Gene3D" id="3.10.620.30">
    <property type="match status" value="1"/>
</dbReference>
<evidence type="ECO:0000256" key="2">
    <source>
        <dbReference type="SAM" id="SignalP"/>
    </source>
</evidence>
<name>A0A9X2WHG7_9GAMM</name>
<feature type="chain" id="PRO_5040889869" description="Transglutaminase-like domain-containing protein" evidence="2">
    <location>
        <begin position="26"/>
        <end position="518"/>
    </location>
</feature>
<gene>
    <name evidence="3" type="ORF">NYR02_14000</name>
</gene>
<keyword evidence="4" id="KW-1185">Reference proteome</keyword>
<dbReference type="Proteomes" id="UP001147830">
    <property type="component" value="Unassembled WGS sequence"/>
</dbReference>
<feature type="region of interest" description="Disordered" evidence="1">
    <location>
        <begin position="62"/>
        <end position="154"/>
    </location>
</feature>
<dbReference type="RefSeq" id="WP_260976973.1">
    <property type="nucleotide sequence ID" value="NZ_JAOANI010000022.1"/>
</dbReference>
<reference evidence="3" key="2">
    <citation type="submission" date="2022-08" db="EMBL/GenBank/DDBJ databases">
        <authorList>
            <person name="Dong C."/>
        </authorList>
    </citation>
    <scope>NUCLEOTIDE SEQUENCE</scope>
    <source>
        <strain evidence="3">59MF3M-4</strain>
    </source>
</reference>
<evidence type="ECO:0000313" key="3">
    <source>
        <dbReference type="EMBL" id="MCT7360130.1"/>
    </source>
</evidence>
<dbReference type="EMBL" id="JAOANI010000022">
    <property type="protein sequence ID" value="MCT7360130.1"/>
    <property type="molecule type" value="Genomic_DNA"/>
</dbReference>
<feature type="compositionally biased region" description="Basic and acidic residues" evidence="1">
    <location>
        <begin position="65"/>
        <end position="98"/>
    </location>
</feature>
<reference evidence="3" key="1">
    <citation type="journal article" date="2022" name="Front. Microbiol.">
        <title>Genome-based taxonomic rearrangement of Oceanobacter-related bacteria including the description of Thalassolituus hydrocarbonoclasticus sp. nov. and Thalassolituus pacificus sp. nov. and emended description of the genus Thalassolituus.</title>
        <authorList>
            <person name="Dong C."/>
            <person name="Wei L."/>
            <person name="Wang J."/>
            <person name="Lai Q."/>
            <person name="Huang Z."/>
            <person name="Shao Z."/>
        </authorList>
    </citation>
    <scope>NUCLEOTIDE SEQUENCE</scope>
    <source>
        <strain evidence="3">59MF3M-4</strain>
    </source>
</reference>
<sequence length="518" mass="58243">MKFPARLPIYLCVLPALCLPLNASAESEYEQWLKKTRGDFQTYLDENDKAFIQFLQQKWQPVDVKPAEQRDPEPKPVDLPEIPDSAKPDAKPAVDDTPKVTLPKLPPVAEVPAPKPPAPELIKPPLAKPPVSEKPATEKPAIDKPVAEKPAKKPPLSGPVVRFGFYGNSVEIPYNAKFKRNFSGKINNEKIAAYWQQLASAEHKPTVQALQAEAQRLGLNDWGSAQLFDQFARSLHKDSTSRKLTSWFLLVKAGYDARVAYNDKVHLLLTSEQEMFGVTFFRLGNKKYYAINLNEKALKPGKVFTYEGQHDEGSRALDFSQPNRFAIGGSEEQRQLKFKYRDQSYTINVAYPERFVSYFSSFPQLSLPNYFKAGLPAVTSESLLNQLRPVVAGKSEQEAVNHLLRFVQTAFAYQTDDEQFHEENYLFPLETLHYPYSDCEDRAALFAWLTESLLGLDVVILDYPGHVATAVAFNGGVQGDSWSWQGKRYTIADPTYVNADAGVTMPQFAGVKPKIMAF</sequence>
<evidence type="ECO:0000256" key="1">
    <source>
        <dbReference type="SAM" id="MobiDB-lite"/>
    </source>
</evidence>